<comment type="caution">
    <text evidence="1">The sequence shown here is derived from an EMBL/GenBank/DDBJ whole genome shotgun (WGS) entry which is preliminary data.</text>
</comment>
<dbReference type="GO" id="GO:0004521">
    <property type="term" value="F:RNA endonuclease activity"/>
    <property type="evidence" value="ECO:0007669"/>
    <property type="project" value="TreeGrafter"/>
</dbReference>
<accession>X1ANL5</accession>
<dbReference type="GO" id="GO:0003677">
    <property type="term" value="F:DNA binding"/>
    <property type="evidence" value="ECO:0007669"/>
    <property type="project" value="InterPro"/>
</dbReference>
<dbReference type="Pfam" id="PF02452">
    <property type="entry name" value="PemK_toxin"/>
    <property type="match status" value="1"/>
</dbReference>
<dbReference type="GO" id="GO:0006402">
    <property type="term" value="P:mRNA catabolic process"/>
    <property type="evidence" value="ECO:0007669"/>
    <property type="project" value="TreeGrafter"/>
</dbReference>
<organism evidence="1">
    <name type="scientific">marine sediment metagenome</name>
    <dbReference type="NCBI Taxonomy" id="412755"/>
    <lineage>
        <taxon>unclassified sequences</taxon>
        <taxon>metagenomes</taxon>
        <taxon>ecological metagenomes</taxon>
    </lineage>
</organism>
<protein>
    <submittedName>
        <fullName evidence="1">Uncharacterized protein</fullName>
    </submittedName>
</protein>
<name>X1ANL5_9ZZZZ</name>
<reference evidence="1" key="1">
    <citation type="journal article" date="2014" name="Front. Microbiol.">
        <title>High frequency of phylogenetically diverse reductive dehalogenase-homologous genes in deep subseafloor sedimentary metagenomes.</title>
        <authorList>
            <person name="Kawai M."/>
            <person name="Futagami T."/>
            <person name="Toyoda A."/>
            <person name="Takaki Y."/>
            <person name="Nishi S."/>
            <person name="Hori S."/>
            <person name="Arai W."/>
            <person name="Tsubouchi T."/>
            <person name="Morono Y."/>
            <person name="Uchiyama I."/>
            <person name="Ito T."/>
            <person name="Fujiyama A."/>
            <person name="Inagaki F."/>
            <person name="Takami H."/>
        </authorList>
    </citation>
    <scope>NUCLEOTIDE SEQUENCE</scope>
    <source>
        <strain evidence="1">Expedition CK06-06</strain>
    </source>
</reference>
<sequence>MRKGEVWWANLPSPIGERPVVLLSRDEAYSVRNAVTVAEVTSTIRNIPVEVNLGTKDGLPKKCVINLDTIITIRKELLTEKITDLTPEKTDKVNKAIKFALDLK</sequence>
<dbReference type="InterPro" id="IPR003477">
    <property type="entry name" value="PemK-like"/>
</dbReference>
<gene>
    <name evidence="1" type="ORF">S01H4_06275</name>
</gene>
<dbReference type="SUPFAM" id="SSF50118">
    <property type="entry name" value="Cell growth inhibitor/plasmid maintenance toxic component"/>
    <property type="match status" value="1"/>
</dbReference>
<dbReference type="InterPro" id="IPR011067">
    <property type="entry name" value="Plasmid_toxin/cell-grow_inhib"/>
</dbReference>
<dbReference type="AlphaFoldDB" id="X1ANL5"/>
<dbReference type="GO" id="GO:0016075">
    <property type="term" value="P:rRNA catabolic process"/>
    <property type="evidence" value="ECO:0007669"/>
    <property type="project" value="TreeGrafter"/>
</dbReference>
<dbReference type="EMBL" id="BART01001913">
    <property type="protein sequence ID" value="GAG73918.1"/>
    <property type="molecule type" value="Genomic_DNA"/>
</dbReference>
<proteinExistence type="predicted"/>
<dbReference type="PANTHER" id="PTHR33988">
    <property type="entry name" value="ENDORIBONUCLEASE MAZF-RELATED"/>
    <property type="match status" value="1"/>
</dbReference>
<dbReference type="Gene3D" id="2.30.30.110">
    <property type="match status" value="1"/>
</dbReference>
<dbReference type="PANTHER" id="PTHR33988:SF2">
    <property type="entry name" value="ENDORIBONUCLEASE MAZF"/>
    <property type="match status" value="1"/>
</dbReference>
<evidence type="ECO:0000313" key="1">
    <source>
        <dbReference type="EMBL" id="GAG73918.1"/>
    </source>
</evidence>